<dbReference type="RefSeq" id="WP_201922845.1">
    <property type="nucleotide sequence ID" value="NZ_JAERQG010000003.1"/>
</dbReference>
<name>A0A937A9Q0_9BACT</name>
<gene>
    <name evidence="2" type="ORF">JKP34_14215</name>
</gene>
<keyword evidence="1" id="KW-0472">Membrane</keyword>
<keyword evidence="1" id="KW-1133">Transmembrane helix</keyword>
<feature type="transmembrane region" description="Helical" evidence="1">
    <location>
        <begin position="12"/>
        <end position="30"/>
    </location>
</feature>
<organism evidence="2 3">
    <name type="scientific">Marivirga atlantica</name>
    <dbReference type="NCBI Taxonomy" id="1548457"/>
    <lineage>
        <taxon>Bacteria</taxon>
        <taxon>Pseudomonadati</taxon>
        <taxon>Bacteroidota</taxon>
        <taxon>Cytophagia</taxon>
        <taxon>Cytophagales</taxon>
        <taxon>Marivirgaceae</taxon>
        <taxon>Marivirga</taxon>
    </lineage>
</organism>
<dbReference type="AlphaFoldDB" id="A0A937A9Q0"/>
<proteinExistence type="predicted"/>
<dbReference type="Proteomes" id="UP000642920">
    <property type="component" value="Unassembled WGS sequence"/>
</dbReference>
<accession>A0A937A9Q0</accession>
<evidence type="ECO:0000313" key="3">
    <source>
        <dbReference type="Proteomes" id="UP000642920"/>
    </source>
</evidence>
<dbReference type="EMBL" id="JAERQG010000003">
    <property type="protein sequence ID" value="MBL0766417.1"/>
    <property type="molecule type" value="Genomic_DNA"/>
</dbReference>
<evidence type="ECO:0000256" key="1">
    <source>
        <dbReference type="SAM" id="Phobius"/>
    </source>
</evidence>
<reference evidence="2" key="1">
    <citation type="submission" date="2021-01" db="EMBL/GenBank/DDBJ databases">
        <title>Marivirga sp. nov., isolated from intertidal surface sediments.</title>
        <authorList>
            <person name="Zhang M."/>
        </authorList>
    </citation>
    <scope>NUCLEOTIDE SEQUENCE</scope>
    <source>
        <strain evidence="2">SM1354</strain>
    </source>
</reference>
<evidence type="ECO:0000313" key="2">
    <source>
        <dbReference type="EMBL" id="MBL0766417.1"/>
    </source>
</evidence>
<keyword evidence="3" id="KW-1185">Reference proteome</keyword>
<protein>
    <submittedName>
        <fullName evidence="2">Uncharacterized protein</fullName>
    </submittedName>
</protein>
<comment type="caution">
    <text evidence="2">The sequence shown here is derived from an EMBL/GenBank/DDBJ whole genome shotgun (WGS) entry which is preliminary data.</text>
</comment>
<keyword evidence="1" id="KW-0812">Transmembrane</keyword>
<sequence>MKAKNKKALYRGLVLVIGILVAVYMFLSGFQINNRISEKHIGEEKLLYTPLVYKLLINS</sequence>